<evidence type="ECO:0000313" key="7">
    <source>
        <dbReference type="EMBL" id="MBN3283625.1"/>
    </source>
</evidence>
<dbReference type="EMBL" id="JAAWVQ010129302">
    <property type="protein sequence ID" value="MBN3283625.1"/>
    <property type="molecule type" value="Genomic_DNA"/>
</dbReference>
<feature type="coiled-coil region" evidence="5">
    <location>
        <begin position="209"/>
        <end position="250"/>
    </location>
</feature>
<dbReference type="Pfam" id="PF00643">
    <property type="entry name" value="zf-B_box"/>
    <property type="match status" value="1"/>
</dbReference>
<dbReference type="InterPro" id="IPR000315">
    <property type="entry name" value="Znf_B-box"/>
</dbReference>
<evidence type="ECO:0000256" key="2">
    <source>
        <dbReference type="ARBA" id="ARBA00022771"/>
    </source>
</evidence>
<dbReference type="PANTHER" id="PTHR25465">
    <property type="entry name" value="B-BOX DOMAIN CONTAINING"/>
    <property type="match status" value="1"/>
</dbReference>
<dbReference type="InterPro" id="IPR001841">
    <property type="entry name" value="Znf_RING"/>
</dbReference>
<proteinExistence type="predicted"/>
<dbReference type="SUPFAM" id="SSF57850">
    <property type="entry name" value="RING/U-box"/>
    <property type="match status" value="1"/>
</dbReference>
<dbReference type="PROSITE" id="PS00518">
    <property type="entry name" value="ZF_RING_1"/>
    <property type="match status" value="1"/>
</dbReference>
<name>A0ABS2YA83_POLSP</name>
<dbReference type="Pfam" id="PF25600">
    <property type="entry name" value="TRIM_CC"/>
    <property type="match status" value="1"/>
</dbReference>
<keyword evidence="8" id="KW-1185">Reference proteome</keyword>
<feature type="non-terminal residue" evidence="7">
    <location>
        <position position="258"/>
    </location>
</feature>
<dbReference type="SMART" id="SM00336">
    <property type="entry name" value="BBOX"/>
    <property type="match status" value="1"/>
</dbReference>
<dbReference type="Gene3D" id="3.30.40.10">
    <property type="entry name" value="Zinc/RING finger domain, C3HC4 (zinc finger)"/>
    <property type="match status" value="1"/>
</dbReference>
<comment type="caution">
    <text evidence="7">The sequence shown here is derived from an EMBL/GenBank/DDBJ whole genome shotgun (WGS) entry which is preliminary data.</text>
</comment>
<dbReference type="Proteomes" id="UP001166093">
    <property type="component" value="Unassembled WGS sequence"/>
</dbReference>
<reference evidence="7" key="1">
    <citation type="journal article" date="2021" name="Cell">
        <title>Tracing the genetic footprints of vertebrate landing in non-teleost ray-finned fishes.</title>
        <authorList>
            <person name="Bi X."/>
            <person name="Wang K."/>
            <person name="Yang L."/>
            <person name="Pan H."/>
            <person name="Jiang H."/>
            <person name="Wei Q."/>
            <person name="Fang M."/>
            <person name="Yu H."/>
            <person name="Zhu C."/>
            <person name="Cai Y."/>
            <person name="He Y."/>
            <person name="Gan X."/>
            <person name="Zeng H."/>
            <person name="Yu D."/>
            <person name="Zhu Y."/>
            <person name="Jiang H."/>
            <person name="Qiu Q."/>
            <person name="Yang H."/>
            <person name="Zhang Y.E."/>
            <person name="Wang W."/>
            <person name="Zhu M."/>
            <person name="He S."/>
            <person name="Zhang G."/>
        </authorList>
    </citation>
    <scope>NUCLEOTIDE SEQUENCE</scope>
    <source>
        <strain evidence="7">Pddl_001</strain>
    </source>
</reference>
<dbReference type="CDD" id="cd19769">
    <property type="entry name" value="Bbox2_TRIM16-like"/>
    <property type="match status" value="1"/>
</dbReference>
<evidence type="ECO:0000259" key="6">
    <source>
        <dbReference type="PROSITE" id="PS50089"/>
    </source>
</evidence>
<organism evidence="7 8">
    <name type="scientific">Polyodon spathula</name>
    <name type="common">North American paddlefish</name>
    <name type="synonym">Squalus spathula</name>
    <dbReference type="NCBI Taxonomy" id="7913"/>
    <lineage>
        <taxon>Eukaryota</taxon>
        <taxon>Metazoa</taxon>
        <taxon>Chordata</taxon>
        <taxon>Craniata</taxon>
        <taxon>Vertebrata</taxon>
        <taxon>Euteleostomi</taxon>
        <taxon>Actinopterygii</taxon>
        <taxon>Chondrostei</taxon>
        <taxon>Acipenseriformes</taxon>
        <taxon>Polyodontidae</taxon>
        <taxon>Polyodon</taxon>
    </lineage>
</organism>
<keyword evidence="1" id="KW-0479">Metal-binding</keyword>
<feature type="domain" description="RING-type" evidence="6">
    <location>
        <begin position="14"/>
        <end position="51"/>
    </location>
</feature>
<protein>
    <submittedName>
        <fullName evidence="7">TRI29 protein</fullName>
    </submittedName>
</protein>
<evidence type="ECO:0000313" key="8">
    <source>
        <dbReference type="Proteomes" id="UP001166093"/>
    </source>
</evidence>
<accession>A0ABS2YA83</accession>
<keyword evidence="5" id="KW-0175">Coiled coil</keyword>
<dbReference type="PROSITE" id="PS50089">
    <property type="entry name" value="ZF_RING_2"/>
    <property type="match status" value="1"/>
</dbReference>
<dbReference type="InterPro" id="IPR017907">
    <property type="entry name" value="Znf_RING_CS"/>
</dbReference>
<dbReference type="Pfam" id="PF15227">
    <property type="entry name" value="zf-C3HC4_4"/>
    <property type="match status" value="1"/>
</dbReference>
<dbReference type="PANTHER" id="PTHR25465:SF14">
    <property type="entry name" value="E3 UBIQUITIN-PROTEIN LIGASE TRIM65"/>
    <property type="match status" value="1"/>
</dbReference>
<keyword evidence="3" id="KW-0862">Zinc</keyword>
<dbReference type="InterPro" id="IPR013083">
    <property type="entry name" value="Znf_RING/FYVE/PHD"/>
</dbReference>
<gene>
    <name evidence="7" type="primary">Trim29_3</name>
    <name evidence="7" type="ORF">GTO93_0013877</name>
</gene>
<evidence type="ECO:0000256" key="5">
    <source>
        <dbReference type="SAM" id="Coils"/>
    </source>
</evidence>
<sequence>MATASYLHTEELTCPVCLELLNDPVTIACGHSFCRECLENYWGQTDHAEFCCKILCLASSYETYLKPHWDGEAFKRHSLVDPVQNSGERFCPHHERVLKFCRTDQTCICWLCTDQEHQSHDVVLAESAWAEKKARISLRYCYIAIQLGETQTEIQQRTWVRQKELEELKQAVKLLKSSAQRESQLCEGLFTKLICFITQLQDKVTALMEEREQAVVSQAEKLIKKLEQELTELSKRKEDLEQLAETEDQIHFLQVSRL</sequence>
<dbReference type="Gene3D" id="3.30.160.60">
    <property type="entry name" value="Classic Zinc Finger"/>
    <property type="match status" value="1"/>
</dbReference>
<evidence type="ECO:0000256" key="3">
    <source>
        <dbReference type="ARBA" id="ARBA00022833"/>
    </source>
</evidence>
<dbReference type="InterPro" id="IPR058030">
    <property type="entry name" value="TRIM8/14/16/25/29/45/65_CC"/>
</dbReference>
<dbReference type="SUPFAM" id="SSF57845">
    <property type="entry name" value="B-box zinc-binding domain"/>
    <property type="match status" value="1"/>
</dbReference>
<keyword evidence="2 4" id="KW-0863">Zinc-finger</keyword>
<dbReference type="InterPro" id="IPR051051">
    <property type="entry name" value="E3_ubiq-ligase_TRIM/RNF"/>
</dbReference>
<dbReference type="SMART" id="SM00184">
    <property type="entry name" value="RING"/>
    <property type="match status" value="1"/>
</dbReference>
<evidence type="ECO:0000256" key="4">
    <source>
        <dbReference type="PROSITE-ProRule" id="PRU00175"/>
    </source>
</evidence>
<evidence type="ECO:0000256" key="1">
    <source>
        <dbReference type="ARBA" id="ARBA00022723"/>
    </source>
</evidence>
<feature type="non-terminal residue" evidence="7">
    <location>
        <position position="1"/>
    </location>
</feature>